<comment type="caution">
    <text evidence="2">The sequence shown here is derived from an EMBL/GenBank/DDBJ whole genome shotgun (WGS) entry which is preliminary data.</text>
</comment>
<keyword evidence="1" id="KW-0378">Hydrolase</keyword>
<protein>
    <recommendedName>
        <fullName evidence="4">Rhamnogalacturonyl hydrolase</fullName>
    </recommendedName>
</protein>
<dbReference type="InterPro" id="IPR052043">
    <property type="entry name" value="PolySaccharide_Degr_Enz"/>
</dbReference>
<dbReference type="AlphaFoldDB" id="A0A178ICX1"/>
<evidence type="ECO:0000313" key="3">
    <source>
        <dbReference type="Proteomes" id="UP000078486"/>
    </source>
</evidence>
<dbReference type="GO" id="GO:0005975">
    <property type="term" value="P:carbohydrate metabolic process"/>
    <property type="evidence" value="ECO:0007669"/>
    <property type="project" value="InterPro"/>
</dbReference>
<evidence type="ECO:0008006" key="4">
    <source>
        <dbReference type="Google" id="ProtNLM"/>
    </source>
</evidence>
<dbReference type="EMBL" id="LRRQ01000171">
    <property type="protein sequence ID" value="OAM87461.1"/>
    <property type="molecule type" value="Genomic_DNA"/>
</dbReference>
<dbReference type="STRING" id="1184151.AW736_23140"/>
<dbReference type="InterPro" id="IPR010905">
    <property type="entry name" value="Glyco_hydro_88"/>
</dbReference>
<dbReference type="GO" id="GO:0016787">
    <property type="term" value="F:hydrolase activity"/>
    <property type="evidence" value="ECO:0007669"/>
    <property type="project" value="UniProtKB-KW"/>
</dbReference>
<dbReference type="InterPro" id="IPR008928">
    <property type="entry name" value="6-hairpin_glycosidase_sf"/>
</dbReference>
<dbReference type="PANTHER" id="PTHR33886">
    <property type="entry name" value="UNSATURATED RHAMNOGALACTURONAN HYDROLASE (EUROFUNG)"/>
    <property type="match status" value="1"/>
</dbReference>
<dbReference type="Proteomes" id="UP000078486">
    <property type="component" value="Unassembled WGS sequence"/>
</dbReference>
<dbReference type="InterPro" id="IPR012341">
    <property type="entry name" value="6hp_glycosidase-like_sf"/>
</dbReference>
<keyword evidence="3" id="KW-1185">Reference proteome</keyword>
<dbReference type="Pfam" id="PF07470">
    <property type="entry name" value="Glyco_hydro_88"/>
    <property type="match status" value="1"/>
</dbReference>
<name>A0A178ICX1_9BACT</name>
<gene>
    <name evidence="2" type="ORF">AW736_23140</name>
</gene>
<accession>A0A178ICX1</accession>
<evidence type="ECO:0000256" key="1">
    <source>
        <dbReference type="ARBA" id="ARBA00022801"/>
    </source>
</evidence>
<dbReference type="Gene3D" id="1.50.10.10">
    <property type="match status" value="1"/>
</dbReference>
<dbReference type="OrthoDB" id="9807186at2"/>
<sequence length="726" mass="82902">MGFYFENHQSMYAHEGMNVEKTLEAVARRYIGQNPAHPPTYRAFNRAGILRGKDYRYEADFNRFFPDARLGQYVFAWAKIWSDGDGEIKFDINCHSPAVIHRNGEQIFRSDIFQERYASTRTPLVITLSPGWNHLVLRFRKTLGGFGGIFGTWLGKLPYYFLMPDPARDGQEGWLFTEPRDFDLSFVPTIGTTPAETGVKWLPETKWDAKAGSLGQMHRLFGKEKNTAAIGWTRVFFPRPGRAAYRLKGRARAKLSITIAGEVVHTAAKPGPINAAVRVPFGLHDVFVHAECAGSDWGYELTFHDGKQSLDPRHPANIAGTDERWAYLGPLDARTAPPDLSTISDLNKLASGKNGEPIYWRLDLPDTWVRPYNDNALYGKWNYPLGVTLYGLLHAGKLIDSEETRRYVARHFQFCCDTYDYAMWDRRQYGGATNVHHLLTSLDSLDDCGSAGSALLEAAKQFELSGHRRIADIVADHISNKQVRLDDGTFFRKHLMHVFHEDTLWADDLYMSVPFLVRYYQLTGEERYIDDAARQFVGFKKRLYIPRIRLMSHVYDFTRDMATGVPWGRGNGWVIFSLSELLAVLPEKHKLRPALLDFFREFSAGILDQQDGQGMWHQVVNEHDSYPETSCTAMFTYAFSRGVQYGWYKDPQPYIDAVFRGWAAINKIGVDKLGNVHGVCRGSEFSFQSEYYKKDLLWNLNDTHGIGIVLLAGIEVVRLRDYLQKA</sequence>
<dbReference type="PANTHER" id="PTHR33886:SF8">
    <property type="entry name" value="UNSATURATED RHAMNOGALACTURONAN HYDROLASE (EUROFUNG)"/>
    <property type="match status" value="1"/>
</dbReference>
<reference evidence="2 3" key="1">
    <citation type="submission" date="2016-01" db="EMBL/GenBank/DDBJ databases">
        <title>High potential of lignocellulose degradation of a new Verrucomicrobia species.</title>
        <authorList>
            <person name="Wang Y."/>
            <person name="Shi Y."/>
            <person name="Qiu Z."/>
            <person name="Liu S."/>
            <person name="Yang H."/>
        </authorList>
    </citation>
    <scope>NUCLEOTIDE SEQUENCE [LARGE SCALE GENOMIC DNA]</scope>
    <source>
        <strain evidence="2 3">TSB47</strain>
    </source>
</reference>
<dbReference type="SUPFAM" id="SSF48208">
    <property type="entry name" value="Six-hairpin glycosidases"/>
    <property type="match status" value="1"/>
</dbReference>
<proteinExistence type="predicted"/>
<evidence type="ECO:0000313" key="2">
    <source>
        <dbReference type="EMBL" id="OAM87461.1"/>
    </source>
</evidence>
<organism evidence="2 3">
    <name type="scientific">Termitidicoccus mucosus</name>
    <dbReference type="NCBI Taxonomy" id="1184151"/>
    <lineage>
        <taxon>Bacteria</taxon>
        <taxon>Pseudomonadati</taxon>
        <taxon>Verrucomicrobiota</taxon>
        <taxon>Opitutia</taxon>
        <taxon>Opitutales</taxon>
        <taxon>Opitutaceae</taxon>
        <taxon>Termitidicoccus</taxon>
    </lineage>
</organism>